<comment type="caution">
    <text evidence="2">The sequence shown here is derived from an EMBL/GenBank/DDBJ whole genome shotgun (WGS) entry which is preliminary data.</text>
</comment>
<dbReference type="Gene3D" id="3.10.350.10">
    <property type="entry name" value="LysM domain"/>
    <property type="match status" value="1"/>
</dbReference>
<dbReference type="EMBL" id="DRPZ01000058">
    <property type="protein sequence ID" value="HGY08813.1"/>
    <property type="molecule type" value="Genomic_DNA"/>
</dbReference>
<evidence type="ECO:0000259" key="1">
    <source>
        <dbReference type="Pfam" id="PF17936"/>
    </source>
</evidence>
<dbReference type="Pfam" id="PF17936">
    <property type="entry name" value="Big_6"/>
    <property type="match status" value="1"/>
</dbReference>
<gene>
    <name evidence="2" type="ORF">ENK37_01995</name>
</gene>
<dbReference type="InterPro" id="IPR041498">
    <property type="entry name" value="Big_6"/>
</dbReference>
<dbReference type="Proteomes" id="UP000885759">
    <property type="component" value="Unassembled WGS sequence"/>
</dbReference>
<dbReference type="InterPro" id="IPR013783">
    <property type="entry name" value="Ig-like_fold"/>
</dbReference>
<dbReference type="AlphaFoldDB" id="A0A7C4Z4F7"/>
<accession>A0A7C4Z4F7</accession>
<sequence>MTRRFPLPYDYFKALVALVLLLWLFLRLGAAAPKPPTLSVAVDPSGSVTFSGEAPPGREVRVRITPLDTPANPAEVASYADDRGQWLAGLALEPGPYRAQAVAAEVASDEVRFEVPAPAALSPLTLTAPEPTTTPLRLSGTAEPGAWVVVYADGRPVGRVRANDDGAWSLAVDLGSGAHNLIVAYEEAPDVTSDPVAAEVLAPPAPEPQTAVAEEQGAANEPVGRAYVVQEDDWLSKLAAEFLGDARRYHEIREATNAAAARDASFAIIEEDDLIYPGEKIWIPAP</sequence>
<organism evidence="2">
    <name type="scientific">Oceanithermus profundus</name>
    <dbReference type="NCBI Taxonomy" id="187137"/>
    <lineage>
        <taxon>Bacteria</taxon>
        <taxon>Thermotogati</taxon>
        <taxon>Deinococcota</taxon>
        <taxon>Deinococci</taxon>
        <taxon>Thermales</taxon>
        <taxon>Thermaceae</taxon>
        <taxon>Oceanithermus</taxon>
    </lineage>
</organism>
<feature type="domain" description="Bacterial Ig" evidence="1">
    <location>
        <begin position="117"/>
        <end position="198"/>
    </location>
</feature>
<reference evidence="2" key="1">
    <citation type="journal article" date="2020" name="mSystems">
        <title>Genome- and Community-Level Interaction Insights into Carbon Utilization and Element Cycling Functions of Hydrothermarchaeota in Hydrothermal Sediment.</title>
        <authorList>
            <person name="Zhou Z."/>
            <person name="Liu Y."/>
            <person name="Xu W."/>
            <person name="Pan J."/>
            <person name="Luo Z.H."/>
            <person name="Li M."/>
        </authorList>
    </citation>
    <scope>NUCLEOTIDE SEQUENCE [LARGE SCALE GENOMIC DNA]</scope>
    <source>
        <strain evidence="2">HyVt-570</strain>
    </source>
</reference>
<evidence type="ECO:0000313" key="2">
    <source>
        <dbReference type="EMBL" id="HGY08813.1"/>
    </source>
</evidence>
<name>A0A7C4Z4F7_9DEIN</name>
<dbReference type="InterPro" id="IPR036779">
    <property type="entry name" value="LysM_dom_sf"/>
</dbReference>
<dbReference type="Gene3D" id="2.60.40.10">
    <property type="entry name" value="Immunoglobulins"/>
    <property type="match status" value="1"/>
</dbReference>
<protein>
    <recommendedName>
        <fullName evidence="1">Bacterial Ig domain-containing protein</fullName>
    </recommendedName>
</protein>
<proteinExistence type="predicted"/>